<organism evidence="2 3">
    <name type="scientific">Shewanella surugensis</name>
    <dbReference type="NCBI Taxonomy" id="212020"/>
    <lineage>
        <taxon>Bacteria</taxon>
        <taxon>Pseudomonadati</taxon>
        <taxon>Pseudomonadota</taxon>
        <taxon>Gammaproteobacteria</taxon>
        <taxon>Alteromonadales</taxon>
        <taxon>Shewanellaceae</taxon>
        <taxon>Shewanella</taxon>
    </lineage>
</organism>
<sequence length="155" mass="17840">MIDLRDKWLKELKLSGTDQFFTFDEKGLCQLALNDDMLITLFKPEIGYQVVIFGQYVVSDLSQSMMQNMLIANRNNAIKAAPIVSLSENANALEVHLVLGQQELRLKPSMSLEKVIDVLKYWREQIINEVGTPQRLQPNKKNQKQQSTPNHIHFI</sequence>
<feature type="region of interest" description="Disordered" evidence="1">
    <location>
        <begin position="133"/>
        <end position="155"/>
    </location>
</feature>
<gene>
    <name evidence="2" type="ORF">L2764_03375</name>
</gene>
<comment type="caution">
    <text evidence="2">The sequence shown here is derived from an EMBL/GenBank/DDBJ whole genome shotgun (WGS) entry which is preliminary data.</text>
</comment>
<proteinExistence type="predicted"/>
<dbReference type="SUPFAM" id="SSF69635">
    <property type="entry name" value="Type III secretory system chaperone-like"/>
    <property type="match status" value="1"/>
</dbReference>
<reference evidence="2 3" key="1">
    <citation type="submission" date="2022-01" db="EMBL/GenBank/DDBJ databases">
        <title>Whole genome-based taxonomy of the Shewanellaceae.</title>
        <authorList>
            <person name="Martin-Rodriguez A.J."/>
        </authorList>
    </citation>
    <scope>NUCLEOTIDE SEQUENCE [LARGE SCALE GENOMIC DNA]</scope>
    <source>
        <strain evidence="2 3">DSM 17177</strain>
    </source>
</reference>
<dbReference type="Proteomes" id="UP001203423">
    <property type="component" value="Unassembled WGS sequence"/>
</dbReference>
<evidence type="ECO:0000313" key="2">
    <source>
        <dbReference type="EMBL" id="MCL1123546.1"/>
    </source>
</evidence>
<evidence type="ECO:0000256" key="1">
    <source>
        <dbReference type="SAM" id="MobiDB-lite"/>
    </source>
</evidence>
<dbReference type="EMBL" id="JAKIKS010000008">
    <property type="protein sequence ID" value="MCL1123546.1"/>
    <property type="molecule type" value="Genomic_DNA"/>
</dbReference>
<name>A0ABT0L8N9_9GAMM</name>
<accession>A0ABT0L8N9</accession>
<keyword evidence="3" id="KW-1185">Reference proteome</keyword>
<evidence type="ECO:0000313" key="3">
    <source>
        <dbReference type="Proteomes" id="UP001203423"/>
    </source>
</evidence>
<feature type="compositionally biased region" description="Polar residues" evidence="1">
    <location>
        <begin position="134"/>
        <end position="155"/>
    </location>
</feature>
<protein>
    <submittedName>
        <fullName evidence="2">Type III secretion system chaperone</fullName>
    </submittedName>
</protein>
<dbReference type="Gene3D" id="3.30.1460.10">
    <property type="match status" value="1"/>
</dbReference>
<dbReference type="RefSeq" id="WP_248938834.1">
    <property type="nucleotide sequence ID" value="NZ_JAKIKS010000008.1"/>
</dbReference>